<dbReference type="HOGENOM" id="CLU_1080155_0_0_2"/>
<sequence>MGSVYYPTTEYERFKGGGTLLINGEEVAVVEFECELKHKEFSTETTKGIYKDVSQFIDFKGKFVTLAGTHKFWSLFMGIDAMESVEETLATATGTGAEQTITPTAQPTIPAIIKVSISTTATVTPDIIIVQGKDAFGNPITEKFNYTTAETIVGNLLFSQIDSIILPATLQTTETVTISTVAGVKSGKPVNVPKFTLVGFVKGADGHLQGVQMRNVTILDKPKFDYIRGKEEHIKEEISFVVSNANEDIIFYENLPE</sequence>
<dbReference type="KEGG" id="mvu:Metvu_0574"/>
<reference evidence="1" key="1">
    <citation type="submission" date="2009-10" db="EMBL/GenBank/DDBJ databases">
        <title>Complete sequence of chromosome of Methanocaldococcus vulcanius M7.</title>
        <authorList>
            <consortium name="US DOE Joint Genome Institute"/>
            <person name="Lucas S."/>
            <person name="Copeland A."/>
            <person name="Lapidus A."/>
            <person name="Glavina del Rio T."/>
            <person name="Dalin E."/>
            <person name="Tice H."/>
            <person name="Bruce D."/>
            <person name="Goodwin L."/>
            <person name="Pitluck S."/>
            <person name="Lcollab F.I."/>
            <person name="Brettin T."/>
            <person name="Detter J.C."/>
            <person name="Han C."/>
            <person name="Tapia R."/>
            <person name="Kuske C.R."/>
            <person name="Schmutz J."/>
            <person name="Larimer F."/>
            <person name="Land M."/>
            <person name="Hauser L."/>
            <person name="Kyrpides N."/>
            <person name="Ovchinikova G."/>
            <person name="Sieprawska-Lupa M."/>
            <person name="Whitman W.B."/>
            <person name="Woyke T."/>
        </authorList>
    </citation>
    <scope>NUCLEOTIDE SEQUENCE [LARGE SCALE GENOMIC DNA]</scope>
    <source>
        <strain evidence="1">M7</strain>
    </source>
</reference>
<organism evidence="1 2">
    <name type="scientific">Methanocaldococcus vulcanius (strain ATCC 700851 / DSM 12094 / M7)</name>
    <name type="common">Methanococcus vulcanius</name>
    <dbReference type="NCBI Taxonomy" id="579137"/>
    <lineage>
        <taxon>Archaea</taxon>
        <taxon>Methanobacteriati</taxon>
        <taxon>Methanobacteriota</taxon>
        <taxon>Methanomada group</taxon>
        <taxon>Methanococci</taxon>
        <taxon>Methanococcales</taxon>
        <taxon>Methanocaldococcaceae</taxon>
        <taxon>Methanocaldococcus</taxon>
    </lineage>
</organism>
<protein>
    <submittedName>
        <fullName evidence="1">Uncharacterized protein</fullName>
    </submittedName>
</protein>
<gene>
    <name evidence="1" type="ordered locus">Metvu_0574</name>
</gene>
<proteinExistence type="predicted"/>
<dbReference type="eggNOG" id="arCOG13196">
    <property type="taxonomic scope" value="Archaea"/>
</dbReference>
<evidence type="ECO:0000313" key="1">
    <source>
        <dbReference type="EMBL" id="ACX72433.1"/>
    </source>
</evidence>
<dbReference type="RefSeq" id="WP_015732654.1">
    <property type="nucleotide sequence ID" value="NC_013407.1"/>
</dbReference>
<dbReference type="Proteomes" id="UP000002063">
    <property type="component" value="Chromosome"/>
</dbReference>
<dbReference type="STRING" id="579137.Metvu_0574"/>
<name>C9RFT1_METVM</name>
<dbReference type="AlphaFoldDB" id="C9RFT1"/>
<accession>C9RFT1</accession>
<keyword evidence="2" id="KW-1185">Reference proteome</keyword>
<dbReference type="EMBL" id="CP001787">
    <property type="protein sequence ID" value="ACX72433.1"/>
    <property type="molecule type" value="Genomic_DNA"/>
</dbReference>
<dbReference type="OrthoDB" id="63573at2157"/>
<evidence type="ECO:0000313" key="2">
    <source>
        <dbReference type="Proteomes" id="UP000002063"/>
    </source>
</evidence>
<dbReference type="GeneID" id="8512908"/>